<name>A0A6C0EXQ7_9ZZZZ</name>
<organism evidence="1">
    <name type="scientific">viral metagenome</name>
    <dbReference type="NCBI Taxonomy" id="1070528"/>
    <lineage>
        <taxon>unclassified sequences</taxon>
        <taxon>metagenomes</taxon>
        <taxon>organismal metagenomes</taxon>
    </lineage>
</organism>
<dbReference type="InterPro" id="IPR036086">
    <property type="entry name" value="ParB/Sulfiredoxin_sf"/>
</dbReference>
<dbReference type="SUPFAM" id="SSF110849">
    <property type="entry name" value="ParB/Sulfiredoxin"/>
    <property type="match status" value="1"/>
</dbReference>
<dbReference type="AlphaFoldDB" id="A0A6C0EXQ7"/>
<proteinExistence type="predicted"/>
<protein>
    <recommendedName>
        <fullName evidence="2">ParB/Sulfiredoxin domain-containing protein</fullName>
    </recommendedName>
</protein>
<dbReference type="EMBL" id="MN738968">
    <property type="protein sequence ID" value="QHT33552.1"/>
    <property type="molecule type" value="Genomic_DNA"/>
</dbReference>
<accession>A0A6C0EXQ7</accession>
<evidence type="ECO:0008006" key="2">
    <source>
        <dbReference type="Google" id="ProtNLM"/>
    </source>
</evidence>
<reference evidence="1" key="1">
    <citation type="journal article" date="2020" name="Nature">
        <title>Giant virus diversity and host interactions through global metagenomics.</title>
        <authorList>
            <person name="Schulz F."/>
            <person name="Roux S."/>
            <person name="Paez-Espino D."/>
            <person name="Jungbluth S."/>
            <person name="Walsh D.A."/>
            <person name="Denef V.J."/>
            <person name="McMahon K.D."/>
            <person name="Konstantinidis K.T."/>
            <person name="Eloe-Fadrosh E.A."/>
            <person name="Kyrpides N.C."/>
            <person name="Woyke T."/>
        </authorList>
    </citation>
    <scope>NUCLEOTIDE SEQUENCE</scope>
    <source>
        <strain evidence="1">GVMAG-M-3300009161-36</strain>
    </source>
</reference>
<evidence type="ECO:0000313" key="1">
    <source>
        <dbReference type="EMBL" id="QHT33552.1"/>
    </source>
</evidence>
<sequence>MDSKSTICVSTICMSSIVDSIDTSIYMKIFKNREEAAYSHIFNSKVVKIPLNTFKNDNVVNFYSVRLQNSAIKAYPLTDRPRDKEDIISVKYYQKQIQQKKEITPVWMIQKNKKYILLDGAHRIVASYIEDVPVYAYIINI</sequence>